<keyword evidence="3" id="KW-1185">Reference proteome</keyword>
<feature type="chain" id="PRO_5047123199" evidence="1">
    <location>
        <begin position="31"/>
        <end position="155"/>
    </location>
</feature>
<evidence type="ECO:0000313" key="3">
    <source>
        <dbReference type="Proteomes" id="UP001500897"/>
    </source>
</evidence>
<accession>A0ABN2WRW6</accession>
<evidence type="ECO:0000256" key="1">
    <source>
        <dbReference type="SAM" id="SignalP"/>
    </source>
</evidence>
<protein>
    <submittedName>
        <fullName evidence="2">Uncharacterized protein</fullName>
    </submittedName>
</protein>
<dbReference type="SUPFAM" id="SSF49373">
    <property type="entry name" value="Invasin/intimin cell-adhesion fragments"/>
    <property type="match status" value="1"/>
</dbReference>
<dbReference type="Proteomes" id="UP001500897">
    <property type="component" value="Unassembled WGS sequence"/>
</dbReference>
<keyword evidence="1" id="KW-0732">Signal</keyword>
<sequence>MNPLHRRAAAAAAALAAAAVLTATSTQAHSSPVRATPAPAPAATVAAADPGARAERLWAVEGDGQRVPAGQQAPVRLKVRAVDGDRHPVPGATVHFSAPGSGLKFPDGGADADAVTDADGYALAPALSAAGAPGPDLVTAAVGERAQVAFEVTVQ</sequence>
<dbReference type="InterPro" id="IPR013783">
    <property type="entry name" value="Ig-like_fold"/>
</dbReference>
<gene>
    <name evidence="2" type="ORF">GCM10009759_28270</name>
</gene>
<feature type="signal peptide" evidence="1">
    <location>
        <begin position="1"/>
        <end position="30"/>
    </location>
</feature>
<evidence type="ECO:0000313" key="2">
    <source>
        <dbReference type="EMBL" id="GAA2097830.1"/>
    </source>
</evidence>
<name>A0ABN2WRW6_9ACTN</name>
<dbReference type="EMBL" id="BAAANS010000016">
    <property type="protein sequence ID" value="GAA2097830.1"/>
    <property type="molecule type" value="Genomic_DNA"/>
</dbReference>
<dbReference type="RefSeq" id="WP_344552375.1">
    <property type="nucleotide sequence ID" value="NZ_BAAANS010000016.1"/>
</dbReference>
<organism evidence="2 3">
    <name type="scientific">Kitasatospora saccharophila</name>
    <dbReference type="NCBI Taxonomy" id="407973"/>
    <lineage>
        <taxon>Bacteria</taxon>
        <taxon>Bacillati</taxon>
        <taxon>Actinomycetota</taxon>
        <taxon>Actinomycetes</taxon>
        <taxon>Kitasatosporales</taxon>
        <taxon>Streptomycetaceae</taxon>
        <taxon>Kitasatospora</taxon>
    </lineage>
</organism>
<dbReference type="Gene3D" id="2.60.40.10">
    <property type="entry name" value="Immunoglobulins"/>
    <property type="match status" value="1"/>
</dbReference>
<comment type="caution">
    <text evidence="2">The sequence shown here is derived from an EMBL/GenBank/DDBJ whole genome shotgun (WGS) entry which is preliminary data.</text>
</comment>
<dbReference type="InterPro" id="IPR008964">
    <property type="entry name" value="Invasin/intimin_cell_adhesion"/>
</dbReference>
<reference evidence="2 3" key="1">
    <citation type="journal article" date="2019" name="Int. J. Syst. Evol. Microbiol.">
        <title>The Global Catalogue of Microorganisms (GCM) 10K type strain sequencing project: providing services to taxonomists for standard genome sequencing and annotation.</title>
        <authorList>
            <consortium name="The Broad Institute Genomics Platform"/>
            <consortium name="The Broad Institute Genome Sequencing Center for Infectious Disease"/>
            <person name="Wu L."/>
            <person name="Ma J."/>
        </authorList>
    </citation>
    <scope>NUCLEOTIDE SEQUENCE [LARGE SCALE GENOMIC DNA]</scope>
    <source>
        <strain evidence="2 3">JCM 14559</strain>
    </source>
</reference>
<proteinExistence type="predicted"/>